<proteinExistence type="predicted"/>
<dbReference type="AlphaFoldDB" id="A0AAV4YAT5"/>
<evidence type="ECO:0000313" key="2">
    <source>
        <dbReference type="Proteomes" id="UP001054945"/>
    </source>
</evidence>
<protein>
    <submittedName>
        <fullName evidence="1">Uncharacterized protein</fullName>
    </submittedName>
</protein>
<keyword evidence="2" id="KW-1185">Reference proteome</keyword>
<dbReference type="Proteomes" id="UP001054945">
    <property type="component" value="Unassembled WGS sequence"/>
</dbReference>
<evidence type="ECO:0000313" key="1">
    <source>
        <dbReference type="EMBL" id="GIZ04103.1"/>
    </source>
</evidence>
<dbReference type="EMBL" id="BPLR01001692">
    <property type="protein sequence ID" value="GIZ04103.1"/>
    <property type="molecule type" value="Genomic_DNA"/>
</dbReference>
<gene>
    <name evidence="1" type="ORF">CEXT_13391</name>
</gene>
<comment type="caution">
    <text evidence="1">The sequence shown here is derived from an EMBL/GenBank/DDBJ whole genome shotgun (WGS) entry which is preliminary data.</text>
</comment>
<name>A0AAV4YAT5_CAEEX</name>
<organism evidence="1 2">
    <name type="scientific">Caerostris extrusa</name>
    <name type="common">Bark spider</name>
    <name type="synonym">Caerostris bankana</name>
    <dbReference type="NCBI Taxonomy" id="172846"/>
    <lineage>
        <taxon>Eukaryota</taxon>
        <taxon>Metazoa</taxon>
        <taxon>Ecdysozoa</taxon>
        <taxon>Arthropoda</taxon>
        <taxon>Chelicerata</taxon>
        <taxon>Arachnida</taxon>
        <taxon>Araneae</taxon>
        <taxon>Araneomorphae</taxon>
        <taxon>Entelegynae</taxon>
        <taxon>Araneoidea</taxon>
        <taxon>Araneidae</taxon>
        <taxon>Caerostris</taxon>
    </lineage>
</organism>
<sequence length="119" mass="13612">MNQCLQTLRLRIPFRLTVKRIGPILVALTSKPKVAGVGRTRRPDAFLLRQVDENGSWEWPTQMGSTIRSSRRLWNTVMSITICVGVQPHRWTVLQLSAAFHLANIEKKTFLINVCITTR</sequence>
<reference evidence="1 2" key="1">
    <citation type="submission" date="2021-06" db="EMBL/GenBank/DDBJ databases">
        <title>Caerostris extrusa draft genome.</title>
        <authorList>
            <person name="Kono N."/>
            <person name="Arakawa K."/>
        </authorList>
    </citation>
    <scope>NUCLEOTIDE SEQUENCE [LARGE SCALE GENOMIC DNA]</scope>
</reference>
<accession>A0AAV4YAT5</accession>